<dbReference type="PROSITE" id="PS00108">
    <property type="entry name" value="PROTEIN_KINASE_ST"/>
    <property type="match status" value="1"/>
</dbReference>
<dbReference type="InterPro" id="IPR050494">
    <property type="entry name" value="Ser_Thr_dual-spec_kinase"/>
</dbReference>
<keyword evidence="8" id="KW-1185">Reference proteome</keyword>
<dbReference type="OrthoDB" id="5815349at2759"/>
<reference evidence="8" key="1">
    <citation type="submission" date="2017-10" db="EMBL/GenBank/DDBJ databases">
        <title>Rapid genome shrinkage in a self-fertile nematode reveals novel sperm competition proteins.</title>
        <authorList>
            <person name="Yin D."/>
            <person name="Schwarz E.M."/>
            <person name="Thomas C.G."/>
            <person name="Felde R.L."/>
            <person name="Korf I.F."/>
            <person name="Cutter A.D."/>
            <person name="Schartner C.M."/>
            <person name="Ralston E.J."/>
            <person name="Meyer B.J."/>
            <person name="Haag E.S."/>
        </authorList>
    </citation>
    <scope>NUCLEOTIDE SEQUENCE [LARGE SCALE GENOMIC DNA]</scope>
    <source>
        <strain evidence="8">JU1422</strain>
    </source>
</reference>
<proteinExistence type="predicted"/>
<organism evidence="7 8">
    <name type="scientific">Caenorhabditis nigoni</name>
    <dbReference type="NCBI Taxonomy" id="1611254"/>
    <lineage>
        <taxon>Eukaryota</taxon>
        <taxon>Metazoa</taxon>
        <taxon>Ecdysozoa</taxon>
        <taxon>Nematoda</taxon>
        <taxon>Chromadorea</taxon>
        <taxon>Rhabditida</taxon>
        <taxon>Rhabditina</taxon>
        <taxon>Rhabditomorpha</taxon>
        <taxon>Rhabditoidea</taxon>
        <taxon>Rhabditidae</taxon>
        <taxon>Peloderinae</taxon>
        <taxon>Caenorhabditis</taxon>
    </lineage>
</organism>
<keyword evidence="4" id="KW-0418">Kinase</keyword>
<feature type="domain" description="Protein kinase" evidence="6">
    <location>
        <begin position="22"/>
        <end position="299"/>
    </location>
</feature>
<dbReference type="Gene3D" id="3.30.200.20">
    <property type="entry name" value="Phosphorylase Kinase, domain 1"/>
    <property type="match status" value="1"/>
</dbReference>
<sequence>MQLSPNIMFQAGQMVSVGTSRYTVVSKLGEGTYGAVFKVVDMEDRREKAMKTIKGVNEGCEEVRNLMALDGVEGVQKLHNSFMFNNHLVLVLEFYLCDLGKIAERQRCSQRLVSKIGFNMLHILWQMHHIGILHRDIKPENVMISYDGAKAELRLIDFGVSVVYKTPEGKLQKVPKKDYGFKWAPYTSSNMSHQIPATVFDDVEMMLYCLMAIRKCYPFNVESLDDRNDLKKKFHEHPQDYLGKKNRFLVPFAQLLFAQQGRRAIDYPALIDCMKKTSKFNEKMPFIVHFGRRGRISIE</sequence>
<dbReference type="Gene3D" id="1.10.510.10">
    <property type="entry name" value="Transferase(Phosphotransferase) domain 1"/>
    <property type="match status" value="1"/>
</dbReference>
<keyword evidence="1" id="KW-0723">Serine/threonine-protein kinase</keyword>
<protein>
    <recommendedName>
        <fullName evidence="6">Protein kinase domain-containing protein</fullName>
    </recommendedName>
</protein>
<keyword evidence="5" id="KW-0067">ATP-binding</keyword>
<accession>A0A2G5SA36</accession>
<keyword evidence="2" id="KW-0808">Transferase</keyword>
<dbReference type="GO" id="GO:0005524">
    <property type="term" value="F:ATP binding"/>
    <property type="evidence" value="ECO:0007669"/>
    <property type="project" value="UniProtKB-KW"/>
</dbReference>
<dbReference type="SMART" id="SM00220">
    <property type="entry name" value="S_TKc"/>
    <property type="match status" value="1"/>
</dbReference>
<dbReference type="InterPro" id="IPR008271">
    <property type="entry name" value="Ser/Thr_kinase_AS"/>
</dbReference>
<dbReference type="AlphaFoldDB" id="A0A2G5SA36"/>
<dbReference type="InterPro" id="IPR000719">
    <property type="entry name" value="Prot_kinase_dom"/>
</dbReference>
<gene>
    <name evidence="7" type="ORF">B9Z55_028790</name>
</gene>
<keyword evidence="3" id="KW-0547">Nucleotide-binding</keyword>
<evidence type="ECO:0000256" key="1">
    <source>
        <dbReference type="ARBA" id="ARBA00022527"/>
    </source>
</evidence>
<dbReference type="Proteomes" id="UP000230233">
    <property type="component" value="Unassembled WGS sequence"/>
</dbReference>
<dbReference type="EMBL" id="PDUG01000037">
    <property type="protein sequence ID" value="PIC11880.1"/>
    <property type="molecule type" value="Genomic_DNA"/>
</dbReference>
<dbReference type="SUPFAM" id="SSF56112">
    <property type="entry name" value="Protein kinase-like (PK-like)"/>
    <property type="match status" value="1"/>
</dbReference>
<dbReference type="STRING" id="1611254.A0A2G5SA36"/>
<evidence type="ECO:0000313" key="7">
    <source>
        <dbReference type="EMBL" id="PIC11880.1"/>
    </source>
</evidence>
<dbReference type="PROSITE" id="PS50011">
    <property type="entry name" value="PROTEIN_KINASE_DOM"/>
    <property type="match status" value="1"/>
</dbReference>
<evidence type="ECO:0000313" key="8">
    <source>
        <dbReference type="Proteomes" id="UP000230233"/>
    </source>
</evidence>
<comment type="caution">
    <text evidence="7">The sequence shown here is derived from an EMBL/GenBank/DDBJ whole genome shotgun (WGS) entry which is preliminary data.</text>
</comment>
<evidence type="ECO:0000256" key="4">
    <source>
        <dbReference type="ARBA" id="ARBA00022777"/>
    </source>
</evidence>
<evidence type="ECO:0000256" key="3">
    <source>
        <dbReference type="ARBA" id="ARBA00022741"/>
    </source>
</evidence>
<dbReference type="Pfam" id="PF00069">
    <property type="entry name" value="Pkinase"/>
    <property type="match status" value="1"/>
</dbReference>
<evidence type="ECO:0000259" key="6">
    <source>
        <dbReference type="PROSITE" id="PS50011"/>
    </source>
</evidence>
<dbReference type="GO" id="GO:0004674">
    <property type="term" value="F:protein serine/threonine kinase activity"/>
    <property type="evidence" value="ECO:0007669"/>
    <property type="project" value="UniProtKB-KW"/>
</dbReference>
<evidence type="ECO:0000256" key="5">
    <source>
        <dbReference type="ARBA" id="ARBA00022840"/>
    </source>
</evidence>
<evidence type="ECO:0000256" key="2">
    <source>
        <dbReference type="ARBA" id="ARBA00022679"/>
    </source>
</evidence>
<dbReference type="PANTHER" id="PTHR24058">
    <property type="entry name" value="DUAL SPECIFICITY PROTEIN KINASE"/>
    <property type="match status" value="1"/>
</dbReference>
<name>A0A2G5SA36_9PELO</name>
<dbReference type="InterPro" id="IPR011009">
    <property type="entry name" value="Kinase-like_dom_sf"/>
</dbReference>